<dbReference type="EMBL" id="LGTZ01001397">
    <property type="protein sequence ID" value="OJD21480.1"/>
    <property type="molecule type" value="Genomic_DNA"/>
</dbReference>
<dbReference type="Proteomes" id="UP000242791">
    <property type="component" value="Unassembled WGS sequence"/>
</dbReference>
<comment type="caution">
    <text evidence="3">The sequence shown here is derived from an EMBL/GenBank/DDBJ whole genome shotgun (WGS) entry which is preliminary data.</text>
</comment>
<feature type="compositionally biased region" description="Acidic residues" evidence="1">
    <location>
        <begin position="381"/>
        <end position="397"/>
    </location>
</feature>
<evidence type="ECO:0000313" key="4">
    <source>
        <dbReference type="Proteomes" id="UP000242791"/>
    </source>
</evidence>
<organism evidence="3 4">
    <name type="scientific">Blastomyces percursus</name>
    <dbReference type="NCBI Taxonomy" id="1658174"/>
    <lineage>
        <taxon>Eukaryota</taxon>
        <taxon>Fungi</taxon>
        <taxon>Dikarya</taxon>
        <taxon>Ascomycota</taxon>
        <taxon>Pezizomycotina</taxon>
        <taxon>Eurotiomycetes</taxon>
        <taxon>Eurotiomycetidae</taxon>
        <taxon>Onygenales</taxon>
        <taxon>Ajellomycetaceae</taxon>
        <taxon>Blastomyces</taxon>
    </lineage>
</organism>
<evidence type="ECO:0000256" key="1">
    <source>
        <dbReference type="SAM" id="MobiDB-lite"/>
    </source>
</evidence>
<reference evidence="3 4" key="1">
    <citation type="submission" date="2015-08" db="EMBL/GenBank/DDBJ databases">
        <title>Emmonsia species relationships and genome sequence.</title>
        <authorList>
            <person name="Cuomo C.A."/>
            <person name="Schwartz I.S."/>
            <person name="Kenyon C."/>
            <person name="De Hoog G.S."/>
            <person name="Govender N.P."/>
            <person name="Botha A."/>
            <person name="Moreno L."/>
            <person name="De Vries M."/>
            <person name="Munoz J.F."/>
            <person name="Stielow J.B."/>
        </authorList>
    </citation>
    <scope>NUCLEOTIDE SEQUENCE [LARGE SCALE GENOMIC DNA]</scope>
    <source>
        <strain evidence="3 4">EI222</strain>
    </source>
</reference>
<feature type="domain" description="GED" evidence="2">
    <location>
        <begin position="221"/>
        <end position="333"/>
    </location>
</feature>
<keyword evidence="4" id="KW-1185">Reference proteome</keyword>
<dbReference type="STRING" id="1658174.A0A1J9PYT2"/>
<feature type="compositionally biased region" description="Low complexity" evidence="1">
    <location>
        <begin position="367"/>
        <end position="380"/>
    </location>
</feature>
<accession>A0A1J9PYT2</accession>
<proteinExistence type="predicted"/>
<name>A0A1J9PYT2_9EURO</name>
<dbReference type="VEuPathDB" id="FungiDB:ACJ73_07178"/>
<dbReference type="InterPro" id="IPR020850">
    <property type="entry name" value="GED_dom"/>
</dbReference>
<evidence type="ECO:0000259" key="2">
    <source>
        <dbReference type="PROSITE" id="PS51388"/>
    </source>
</evidence>
<sequence length="439" mass="49713">MTFQSRPTDTLRLGRIFQGNLGSAGQTTYFSLRIVEEAKDDASLPKEVSRATYAEKVKRLMVRSRGCELPGTYNPLIVGELFKEQCKPWEGLVDRFIGDILDASYFMVNSTLDYTTDEETAGALRREIILPRLYELRKSLQRKVVEILEPHKSGHPITYNHYLTENVQKAQAARRKRQLEKVLKSFFGTQSADDILYTVNVNNLLSQLVESTEADMDRYAAYAATDMMEAYYKVVRSLILKIPRDNRAQANNNKVAHKKVVDDISFLAIEKGLTEQLSTLFTPETVFALTDDITKRIAGECEESVTERTRLTERLQVLESGLRDLRRMQNYPRKPVCQENLSFGSDSGSPINGGGVGWPDLSEVLSPAEELPEAPAAEPMPETEPEPTPETEPEPEPEEPRPEEPADDAQVFDLPSLCSRKKKKKKKVSEPHPIWSTWE</sequence>
<evidence type="ECO:0000313" key="3">
    <source>
        <dbReference type="EMBL" id="OJD21480.1"/>
    </source>
</evidence>
<gene>
    <name evidence="3" type="ORF">ACJ73_07178</name>
</gene>
<feature type="region of interest" description="Disordered" evidence="1">
    <location>
        <begin position="329"/>
        <end position="439"/>
    </location>
</feature>
<dbReference type="AlphaFoldDB" id="A0A1J9PYT2"/>
<dbReference type="PROSITE" id="PS51388">
    <property type="entry name" value="GED"/>
    <property type="match status" value="1"/>
</dbReference>
<dbReference type="OrthoDB" id="415706at2759"/>
<protein>
    <recommendedName>
        <fullName evidence="2">GED domain-containing protein</fullName>
    </recommendedName>
</protein>
<feature type="compositionally biased region" description="Polar residues" evidence="1">
    <location>
        <begin position="339"/>
        <end position="350"/>
    </location>
</feature>